<evidence type="ECO:0000256" key="1">
    <source>
        <dbReference type="SAM" id="MobiDB-lite"/>
    </source>
</evidence>
<evidence type="ECO:0000313" key="2">
    <source>
        <dbReference type="EMBL" id="GBP37187.1"/>
    </source>
</evidence>
<evidence type="ECO:0000313" key="3">
    <source>
        <dbReference type="Proteomes" id="UP000299102"/>
    </source>
</evidence>
<dbReference type="OrthoDB" id="6751058at2759"/>
<keyword evidence="3" id="KW-1185">Reference proteome</keyword>
<reference evidence="2 3" key="1">
    <citation type="journal article" date="2019" name="Commun. Biol.">
        <title>The bagworm genome reveals a unique fibroin gene that provides high tensile strength.</title>
        <authorList>
            <person name="Kono N."/>
            <person name="Nakamura H."/>
            <person name="Ohtoshi R."/>
            <person name="Tomita M."/>
            <person name="Numata K."/>
            <person name="Arakawa K."/>
        </authorList>
    </citation>
    <scope>NUCLEOTIDE SEQUENCE [LARGE SCALE GENOMIC DNA]</scope>
</reference>
<organism evidence="2 3">
    <name type="scientific">Eumeta variegata</name>
    <name type="common">Bagworm moth</name>
    <name type="synonym">Eumeta japonica</name>
    <dbReference type="NCBI Taxonomy" id="151549"/>
    <lineage>
        <taxon>Eukaryota</taxon>
        <taxon>Metazoa</taxon>
        <taxon>Ecdysozoa</taxon>
        <taxon>Arthropoda</taxon>
        <taxon>Hexapoda</taxon>
        <taxon>Insecta</taxon>
        <taxon>Pterygota</taxon>
        <taxon>Neoptera</taxon>
        <taxon>Endopterygota</taxon>
        <taxon>Lepidoptera</taxon>
        <taxon>Glossata</taxon>
        <taxon>Ditrysia</taxon>
        <taxon>Tineoidea</taxon>
        <taxon>Psychidae</taxon>
        <taxon>Oiketicinae</taxon>
        <taxon>Eumeta</taxon>
    </lineage>
</organism>
<protein>
    <submittedName>
        <fullName evidence="2">Uncharacterized protein</fullName>
    </submittedName>
</protein>
<feature type="region of interest" description="Disordered" evidence="1">
    <location>
        <begin position="160"/>
        <end position="182"/>
    </location>
</feature>
<dbReference type="Proteomes" id="UP000299102">
    <property type="component" value="Unassembled WGS sequence"/>
</dbReference>
<accession>A0A4C1VFX3</accession>
<proteinExistence type="predicted"/>
<name>A0A4C1VFX3_EUMVA</name>
<dbReference type="AlphaFoldDB" id="A0A4C1VFX3"/>
<dbReference type="EMBL" id="BGZK01000330">
    <property type="protein sequence ID" value="GBP37187.1"/>
    <property type="molecule type" value="Genomic_DNA"/>
</dbReference>
<comment type="caution">
    <text evidence="2">The sequence shown here is derived from an EMBL/GenBank/DDBJ whole genome shotgun (WGS) entry which is preliminary data.</text>
</comment>
<feature type="compositionally biased region" description="Basic and acidic residues" evidence="1">
    <location>
        <begin position="170"/>
        <end position="182"/>
    </location>
</feature>
<sequence>MMKFKKDLYNMKAWYTPTSSDHKKRFVVHLLLNIRSVYAISIVLKCIWNCCLKDAVMSGCDIKPWIGYDQTPLDHDRAMQLAPDLARREDEHRMWFFSLSPEMQAFALCDLLRISGGPIVWAASRVARDIYYGHRLREIEYIKGNIASIETVFDTTKNTQRKVGAPSYPSDKRMDVNEKKDEENIDSKLDQALKRRDAQLKAWDTLVSAMRKELNLEEISMTFMDGVDRTIWKLNKIDNETAETVDFDANALVALVRLRVFMGGDGHVLVIPDGLLARLRLVIATKKI</sequence>
<gene>
    <name evidence="2" type="ORF">EVAR_31118_1</name>
</gene>